<dbReference type="Proteomes" id="UP000286415">
    <property type="component" value="Unassembled WGS sequence"/>
</dbReference>
<feature type="compositionally biased region" description="Polar residues" evidence="1">
    <location>
        <begin position="171"/>
        <end position="207"/>
    </location>
</feature>
<sequence>MPSKNQRGKNGEQNVFKLTHYVSFYIPAEDKECREAIKTRLDWIGTGSSKIPKKGKSVCLEITEQGILCDRPVWWEDADPSATSISFSELHEIYIMRRSSKKLIIDIRSVKLNQKRLVFFEGKNADQITTLVSEVKNKVKTIEEEKKKAEKENEVKSPSGEISPSPVEALSQPTVISPSTQPQQKKATDASEQSVQPSMTPNVGAENQMTGQPAVNLNMRQQVLPGMKTENKIIIPRNSGYLVTLTQSTGLPDYHEIAVSPPPFKPVPKSAVPEYARAPNSSTTTTLIKNGSTKPNTPMYEFVPAPNQNAVFSHGPGNSIKIVFDNVPMMTRKSVISTVTHQPSWNPPKSLSQSPAIKVAPNNLSPWSAQPAVSNRQTWQNVWYDQPEHIIIPRTNQRFESVPQVTVLDDGWGYPKYPSQGMADRAPSVLRDTDRYCYTPNKSQDYGMQRPLKAVSYNVERSHPTIWIDRYKMEPDHPNLNASNARYLNGGPSHLPNELHFLRATPCSPGMENNMQPGRRMIPNSVNFDSTAGGLPTSVPFSYQGGQPGKDYRSMSTMTYRPEYVQWEKNEQTSQCRSPMVGYH</sequence>
<dbReference type="AlphaFoldDB" id="A0A419QAA1"/>
<protein>
    <submittedName>
        <fullName evidence="2">Uncharacterized protein</fullName>
    </submittedName>
</protein>
<keyword evidence="3" id="KW-1185">Reference proteome</keyword>
<dbReference type="OrthoDB" id="6243932at2759"/>
<accession>A0A419QAA1</accession>
<gene>
    <name evidence="2" type="ORF">CSKR_103957</name>
</gene>
<reference evidence="2 3" key="1">
    <citation type="journal article" date="2018" name="Biotechnol. Adv.">
        <title>Improved genomic resources and new bioinformatic workflow for the carcinogenic parasite Clonorchis sinensis: Biotechnological implications.</title>
        <authorList>
            <person name="Wang D."/>
            <person name="Korhonen P.K."/>
            <person name="Gasser R.B."/>
            <person name="Young N.D."/>
        </authorList>
    </citation>
    <scope>NUCLEOTIDE SEQUENCE [LARGE SCALE GENOMIC DNA]</scope>
    <source>
        <strain evidence="2">Cs-k2</strain>
    </source>
</reference>
<feature type="compositionally biased region" description="Basic and acidic residues" evidence="1">
    <location>
        <begin position="146"/>
        <end position="155"/>
    </location>
</feature>
<reference evidence="2 3" key="2">
    <citation type="journal article" date="2021" name="Genomics">
        <title>High-quality reference genome for Clonorchis sinensis.</title>
        <authorList>
            <person name="Young N.D."/>
            <person name="Stroehlein A.J."/>
            <person name="Kinkar L."/>
            <person name="Wang T."/>
            <person name="Sohn W.M."/>
            <person name="Chang B.C.H."/>
            <person name="Kaur P."/>
            <person name="Weisz D."/>
            <person name="Dudchenko O."/>
            <person name="Aiden E.L."/>
            <person name="Korhonen P.K."/>
            <person name="Gasser R.B."/>
        </authorList>
    </citation>
    <scope>NUCLEOTIDE SEQUENCE [LARGE SCALE GENOMIC DNA]</scope>
    <source>
        <strain evidence="2">Cs-k2</strain>
    </source>
</reference>
<evidence type="ECO:0000256" key="1">
    <source>
        <dbReference type="SAM" id="MobiDB-lite"/>
    </source>
</evidence>
<feature type="region of interest" description="Disordered" evidence="1">
    <location>
        <begin position="146"/>
        <end position="207"/>
    </location>
</feature>
<dbReference type="EMBL" id="NIRI02000056">
    <property type="protein sequence ID" value="KAG5445151.1"/>
    <property type="molecule type" value="Genomic_DNA"/>
</dbReference>
<evidence type="ECO:0000313" key="2">
    <source>
        <dbReference type="EMBL" id="KAG5445151.1"/>
    </source>
</evidence>
<organism evidence="2 3">
    <name type="scientific">Clonorchis sinensis</name>
    <name type="common">Chinese liver fluke</name>
    <dbReference type="NCBI Taxonomy" id="79923"/>
    <lineage>
        <taxon>Eukaryota</taxon>
        <taxon>Metazoa</taxon>
        <taxon>Spiralia</taxon>
        <taxon>Lophotrochozoa</taxon>
        <taxon>Platyhelminthes</taxon>
        <taxon>Trematoda</taxon>
        <taxon>Digenea</taxon>
        <taxon>Opisthorchiida</taxon>
        <taxon>Opisthorchiata</taxon>
        <taxon>Opisthorchiidae</taxon>
        <taxon>Clonorchis</taxon>
    </lineage>
</organism>
<evidence type="ECO:0000313" key="3">
    <source>
        <dbReference type="Proteomes" id="UP000286415"/>
    </source>
</evidence>
<comment type="caution">
    <text evidence="2">The sequence shown here is derived from an EMBL/GenBank/DDBJ whole genome shotgun (WGS) entry which is preliminary data.</text>
</comment>
<name>A0A419QAA1_CLOSI</name>
<proteinExistence type="predicted"/>
<dbReference type="InParanoid" id="A0A419QAA1"/>